<comment type="caution">
    <text evidence="2">The sequence shown here is derived from an EMBL/GenBank/DDBJ whole genome shotgun (WGS) entry which is preliminary data.</text>
</comment>
<accession>A0A9P7CZL7</accession>
<sequence length="325" mass="37204">MDREPYASLSSDRVYPGTSGITMKSLTSPKASSRPVLKITIPTVKKTTPWRTAALVLQSSSSSAFSWRRLFRKNKSFRDGETHLTEQVASPSSETLVGSPIEEKLTSPKLVRFADSPTYFRTKRRIKPHKSLIQKGALRSCLVINNTDPFKEFLSDDDDDVSVYEDCLTSYPGFFKDMEDLLEREHLEQMEIEKSHSPSWELTEFGCTKMDRQEYLSSCFAKQAEKKTRQDIEGWRKVVYDHPMTLRWPSREITERPVEKPSVIPMTPARPFVPAPTPVILNWHQQIASDVTDMLVSLCIGLTIHMCIYILGIYCFFTGVFLDEE</sequence>
<keyword evidence="1" id="KW-0472">Membrane</keyword>
<evidence type="ECO:0000256" key="1">
    <source>
        <dbReference type="SAM" id="Phobius"/>
    </source>
</evidence>
<dbReference type="EMBL" id="JABBWD010000049">
    <property type="protein sequence ID" value="KAG1773305.1"/>
    <property type="molecule type" value="Genomic_DNA"/>
</dbReference>
<organism evidence="2 3">
    <name type="scientific">Suillus placidus</name>
    <dbReference type="NCBI Taxonomy" id="48579"/>
    <lineage>
        <taxon>Eukaryota</taxon>
        <taxon>Fungi</taxon>
        <taxon>Dikarya</taxon>
        <taxon>Basidiomycota</taxon>
        <taxon>Agaricomycotina</taxon>
        <taxon>Agaricomycetes</taxon>
        <taxon>Agaricomycetidae</taxon>
        <taxon>Boletales</taxon>
        <taxon>Suillineae</taxon>
        <taxon>Suillaceae</taxon>
        <taxon>Suillus</taxon>
    </lineage>
</organism>
<dbReference type="OrthoDB" id="2682794at2759"/>
<dbReference type="Proteomes" id="UP000714275">
    <property type="component" value="Unassembled WGS sequence"/>
</dbReference>
<evidence type="ECO:0000313" key="3">
    <source>
        <dbReference type="Proteomes" id="UP000714275"/>
    </source>
</evidence>
<gene>
    <name evidence="2" type="ORF">EV702DRAFT_585680</name>
</gene>
<proteinExistence type="predicted"/>
<keyword evidence="1" id="KW-1133">Transmembrane helix</keyword>
<protein>
    <submittedName>
        <fullName evidence="2">Uncharacterized protein</fullName>
    </submittedName>
</protein>
<evidence type="ECO:0000313" key="2">
    <source>
        <dbReference type="EMBL" id="KAG1773305.1"/>
    </source>
</evidence>
<name>A0A9P7CZL7_9AGAM</name>
<dbReference type="AlphaFoldDB" id="A0A9P7CZL7"/>
<keyword evidence="1" id="KW-0812">Transmembrane</keyword>
<feature type="transmembrane region" description="Helical" evidence="1">
    <location>
        <begin position="294"/>
        <end position="322"/>
    </location>
</feature>
<keyword evidence="3" id="KW-1185">Reference proteome</keyword>
<reference evidence="2" key="1">
    <citation type="journal article" date="2020" name="New Phytol.">
        <title>Comparative genomics reveals dynamic genome evolution in host specialist ectomycorrhizal fungi.</title>
        <authorList>
            <person name="Lofgren L.A."/>
            <person name="Nguyen N.H."/>
            <person name="Vilgalys R."/>
            <person name="Ruytinx J."/>
            <person name="Liao H.L."/>
            <person name="Branco S."/>
            <person name="Kuo A."/>
            <person name="LaButti K."/>
            <person name="Lipzen A."/>
            <person name="Andreopoulos W."/>
            <person name="Pangilinan J."/>
            <person name="Riley R."/>
            <person name="Hundley H."/>
            <person name="Na H."/>
            <person name="Barry K."/>
            <person name="Grigoriev I.V."/>
            <person name="Stajich J.E."/>
            <person name="Kennedy P.G."/>
        </authorList>
    </citation>
    <scope>NUCLEOTIDE SEQUENCE</scope>
    <source>
        <strain evidence="2">DOB743</strain>
    </source>
</reference>